<dbReference type="OrthoDB" id="34884at2759"/>
<evidence type="ECO:0000256" key="1">
    <source>
        <dbReference type="SAM" id="Phobius"/>
    </source>
</evidence>
<evidence type="ECO:0000313" key="2">
    <source>
        <dbReference type="EMBL" id="EEH52773.1"/>
    </source>
</evidence>
<keyword evidence="1" id="KW-0472">Membrane</keyword>
<organism evidence="3">
    <name type="scientific">Micromonas pusilla (strain CCMP1545)</name>
    <name type="common">Picoplanktonic green alga</name>
    <dbReference type="NCBI Taxonomy" id="564608"/>
    <lineage>
        <taxon>Eukaryota</taxon>
        <taxon>Viridiplantae</taxon>
        <taxon>Chlorophyta</taxon>
        <taxon>Mamiellophyceae</taxon>
        <taxon>Mamiellales</taxon>
        <taxon>Mamiellaceae</taxon>
        <taxon>Micromonas</taxon>
    </lineage>
</organism>
<feature type="transmembrane region" description="Helical" evidence="1">
    <location>
        <begin position="38"/>
        <end position="57"/>
    </location>
</feature>
<feature type="transmembrane region" description="Helical" evidence="1">
    <location>
        <begin position="6"/>
        <end position="26"/>
    </location>
</feature>
<keyword evidence="1" id="KW-0812">Transmembrane</keyword>
<feature type="non-terminal residue" evidence="2">
    <location>
        <position position="1"/>
    </location>
</feature>
<sequence length="93" mass="9981">LVNVDLGPAAVLGASVMTSAIALYQVRASRPEVSRDQDVFFSSVGLLCGGILVFQGWRLDPLMLFGQLLTVGTAVAFASETVGLRQEILDRER</sequence>
<dbReference type="GeneID" id="9688481"/>
<reference evidence="2 3" key="1">
    <citation type="journal article" date="2009" name="Science">
        <title>Green evolution and dynamic adaptations revealed by genomes of the marine picoeukaryotes Micromonas.</title>
        <authorList>
            <person name="Worden A.Z."/>
            <person name="Lee J.H."/>
            <person name="Mock T."/>
            <person name="Rouze P."/>
            <person name="Simmons M.P."/>
            <person name="Aerts A.L."/>
            <person name="Allen A.E."/>
            <person name="Cuvelier M.L."/>
            <person name="Derelle E."/>
            <person name="Everett M.V."/>
            <person name="Foulon E."/>
            <person name="Grimwood J."/>
            <person name="Gundlach H."/>
            <person name="Henrissat B."/>
            <person name="Napoli C."/>
            <person name="McDonald S.M."/>
            <person name="Parker M.S."/>
            <person name="Rombauts S."/>
            <person name="Salamov A."/>
            <person name="Von Dassow P."/>
            <person name="Badger J.H."/>
            <person name="Coutinho P.M."/>
            <person name="Demir E."/>
            <person name="Dubchak I."/>
            <person name="Gentemann C."/>
            <person name="Eikrem W."/>
            <person name="Gready J.E."/>
            <person name="John U."/>
            <person name="Lanier W."/>
            <person name="Lindquist E.A."/>
            <person name="Lucas S."/>
            <person name="Mayer K.F."/>
            <person name="Moreau H."/>
            <person name="Not F."/>
            <person name="Otillar R."/>
            <person name="Panaud O."/>
            <person name="Pangilinan J."/>
            <person name="Paulsen I."/>
            <person name="Piegu B."/>
            <person name="Poliakov A."/>
            <person name="Robbens S."/>
            <person name="Schmutz J."/>
            <person name="Toulza E."/>
            <person name="Wyss T."/>
            <person name="Zelensky A."/>
            <person name="Zhou K."/>
            <person name="Armbrust E.V."/>
            <person name="Bhattacharya D."/>
            <person name="Goodenough U.W."/>
            <person name="Van de Peer Y."/>
            <person name="Grigoriev I.V."/>
        </authorList>
    </citation>
    <scope>NUCLEOTIDE SEQUENCE [LARGE SCALE GENOMIC DNA]</scope>
    <source>
        <strain evidence="2 3">CCMP1545</strain>
    </source>
</reference>
<feature type="transmembrane region" description="Helical" evidence="1">
    <location>
        <begin position="63"/>
        <end position="84"/>
    </location>
</feature>
<evidence type="ECO:0000313" key="3">
    <source>
        <dbReference type="Proteomes" id="UP000001876"/>
    </source>
</evidence>
<dbReference type="Proteomes" id="UP000001876">
    <property type="component" value="Unassembled WGS sequence"/>
</dbReference>
<dbReference type="eggNOG" id="ENOG502SANI">
    <property type="taxonomic scope" value="Eukaryota"/>
</dbReference>
<dbReference type="KEGG" id="mpp:MICPUCDRAFT_9020"/>
<accession>C1N4Q9</accession>
<gene>
    <name evidence="2" type="ORF">MICPUCDRAFT_9020</name>
</gene>
<proteinExistence type="predicted"/>
<feature type="non-terminal residue" evidence="2">
    <location>
        <position position="93"/>
    </location>
</feature>
<dbReference type="RefSeq" id="XP_003062834.1">
    <property type="nucleotide sequence ID" value="XM_003062788.1"/>
</dbReference>
<dbReference type="EMBL" id="GG663747">
    <property type="protein sequence ID" value="EEH52773.1"/>
    <property type="molecule type" value="Genomic_DNA"/>
</dbReference>
<dbReference type="AlphaFoldDB" id="C1N4Q9"/>
<dbReference type="InterPro" id="IPR010004">
    <property type="entry name" value="Uncharacterised_Ycf66"/>
</dbReference>
<dbReference type="Pfam" id="PF07444">
    <property type="entry name" value="Ycf66_N"/>
    <property type="match status" value="1"/>
</dbReference>
<keyword evidence="1" id="KW-1133">Transmembrane helix</keyword>
<keyword evidence="3" id="KW-1185">Reference proteome</keyword>
<protein>
    <submittedName>
        <fullName evidence="2">Predicted protein</fullName>
    </submittedName>
</protein>
<name>C1N4Q9_MICPC</name>